<reference evidence="1" key="1">
    <citation type="submission" date="2019-08" db="EMBL/GenBank/DDBJ databases">
        <authorList>
            <person name="Kucharzyk K."/>
            <person name="Murdoch R.W."/>
            <person name="Higgins S."/>
            <person name="Loffler F."/>
        </authorList>
    </citation>
    <scope>NUCLEOTIDE SEQUENCE</scope>
</reference>
<organism evidence="1">
    <name type="scientific">bioreactor metagenome</name>
    <dbReference type="NCBI Taxonomy" id="1076179"/>
    <lineage>
        <taxon>unclassified sequences</taxon>
        <taxon>metagenomes</taxon>
        <taxon>ecological metagenomes</taxon>
    </lineage>
</organism>
<dbReference type="AlphaFoldDB" id="A0A645K0V2"/>
<name>A0A645K0V2_9ZZZZ</name>
<proteinExistence type="predicted"/>
<evidence type="ECO:0000313" key="1">
    <source>
        <dbReference type="EMBL" id="MPN65174.1"/>
    </source>
</evidence>
<protein>
    <submittedName>
        <fullName evidence="1">Uncharacterized protein</fullName>
    </submittedName>
</protein>
<accession>A0A645K0V2</accession>
<gene>
    <name evidence="1" type="ORF">SDC9_212953</name>
</gene>
<comment type="caution">
    <text evidence="1">The sequence shown here is derived from an EMBL/GenBank/DDBJ whole genome shotgun (WGS) entry which is preliminary data.</text>
</comment>
<dbReference type="EMBL" id="VSSQ01147137">
    <property type="protein sequence ID" value="MPN65174.1"/>
    <property type="molecule type" value="Genomic_DNA"/>
</dbReference>
<sequence length="82" mass="9143">MITESIDGILNARETPGLSPSFFTKCFSVGDTITLWILNRFESADNSAFTSVATSLKRILRDLISIIFLKPVDGVFIVQQFQ</sequence>